<sequence>MSPRREGNEDDNAAQAPPATGHERAAAAPATIVSAIAHARSEEPDALARVLEMLTGMDLRMQKMEASQARMDEDERMRGAHKSELFRSELGADFAGRLHGGAMELEDLHDRQPQQQLRRGPARLKDIRMRAGEQLQHRADPLPQPPASLPPYQPPPVPQAIPEAPGQPVHQRQQLMPMQYRTLDVRQRKLAIRKFDGTEVYVGLGSGFFDWGKTFWRQVDMAQESCGFLWSENVKTDVLGQYLTGTAERYFSKQVDTWCSVLPTLQYAMQCVLDTFKTTITVALAMKLFTSKKESKISWPEHYLYLVAVSEAAGGAEQQVLDNIVRYASSELSEILMAKYQTHRTDYLVHAEEIAHFAQAIEMDSRSGRSFGKEVVAHVDESVSRRETRTCHGCGKVGHLKKDCRIKKNDDKKRGRSLKDGGSITLAVGEGRGRNGSRATGQSLAMAIDNDSDEEDDDWILDSGSIRHLLNDASLLRDARDCDQECHLVDGETIRLTHVGSVVLTVLARGQQQDVTLTDVYLAPELSRNIISYGKLEFKRFGLVYDGESRVLARRSNGQVAFDVAMDHNVLYVQTVAATHEPRAPSDVQMAILTTRQLRKNPSRTRKAARCCAATEGLGISRTTQSSVWRETPRPASD</sequence>
<accession>A0AAV1TE19</accession>
<reference evidence="4" key="1">
    <citation type="submission" date="2024-01" db="EMBL/GenBank/DDBJ databases">
        <authorList>
            <person name="Webb A."/>
        </authorList>
    </citation>
    <scope>NUCLEOTIDE SEQUENCE</scope>
    <source>
        <strain evidence="4">Pm1</strain>
    </source>
</reference>
<evidence type="ECO:0000259" key="3">
    <source>
        <dbReference type="PROSITE" id="PS50158"/>
    </source>
</evidence>
<dbReference type="AlphaFoldDB" id="A0AAV1TE19"/>
<dbReference type="InterPro" id="IPR036875">
    <property type="entry name" value="Znf_CCHC_sf"/>
</dbReference>
<dbReference type="PROSITE" id="PS50158">
    <property type="entry name" value="ZF_CCHC"/>
    <property type="match status" value="1"/>
</dbReference>
<dbReference type="Proteomes" id="UP001162060">
    <property type="component" value="Unassembled WGS sequence"/>
</dbReference>
<keyword evidence="1" id="KW-0479">Metal-binding</keyword>
<gene>
    <name evidence="4" type="ORF">PM001_LOCUS4545</name>
</gene>
<evidence type="ECO:0000313" key="5">
    <source>
        <dbReference type="Proteomes" id="UP001162060"/>
    </source>
</evidence>
<dbReference type="SMART" id="SM00343">
    <property type="entry name" value="ZnF_C2HC"/>
    <property type="match status" value="1"/>
</dbReference>
<dbReference type="Pfam" id="PF22936">
    <property type="entry name" value="Pol_BBD"/>
    <property type="match status" value="1"/>
</dbReference>
<proteinExistence type="predicted"/>
<dbReference type="Gene3D" id="4.10.60.10">
    <property type="entry name" value="Zinc finger, CCHC-type"/>
    <property type="match status" value="1"/>
</dbReference>
<feature type="region of interest" description="Disordered" evidence="2">
    <location>
        <begin position="134"/>
        <end position="153"/>
    </location>
</feature>
<keyword evidence="1" id="KW-0863">Zinc-finger</keyword>
<dbReference type="SUPFAM" id="SSF57756">
    <property type="entry name" value="Retrovirus zinc finger-like domains"/>
    <property type="match status" value="1"/>
</dbReference>
<evidence type="ECO:0000256" key="1">
    <source>
        <dbReference type="PROSITE-ProRule" id="PRU00047"/>
    </source>
</evidence>
<organism evidence="4 5">
    <name type="scientific">Peronospora matthiolae</name>
    <dbReference type="NCBI Taxonomy" id="2874970"/>
    <lineage>
        <taxon>Eukaryota</taxon>
        <taxon>Sar</taxon>
        <taxon>Stramenopiles</taxon>
        <taxon>Oomycota</taxon>
        <taxon>Peronosporomycetes</taxon>
        <taxon>Peronosporales</taxon>
        <taxon>Peronosporaceae</taxon>
        <taxon>Peronospora</taxon>
    </lineage>
</organism>
<feature type="region of interest" description="Disordered" evidence="2">
    <location>
        <begin position="411"/>
        <end position="442"/>
    </location>
</feature>
<comment type="caution">
    <text evidence="4">The sequence shown here is derived from an EMBL/GenBank/DDBJ whole genome shotgun (WGS) entry which is preliminary data.</text>
</comment>
<evidence type="ECO:0000256" key="2">
    <source>
        <dbReference type="SAM" id="MobiDB-lite"/>
    </source>
</evidence>
<name>A0AAV1TE19_9STRA</name>
<dbReference type="InterPro" id="IPR001878">
    <property type="entry name" value="Znf_CCHC"/>
</dbReference>
<dbReference type="GO" id="GO:0003676">
    <property type="term" value="F:nucleic acid binding"/>
    <property type="evidence" value="ECO:0007669"/>
    <property type="project" value="InterPro"/>
</dbReference>
<protein>
    <recommendedName>
        <fullName evidence="3">CCHC-type domain-containing protein</fullName>
    </recommendedName>
</protein>
<dbReference type="GO" id="GO:0008270">
    <property type="term" value="F:zinc ion binding"/>
    <property type="evidence" value="ECO:0007669"/>
    <property type="project" value="UniProtKB-KW"/>
</dbReference>
<evidence type="ECO:0000313" key="4">
    <source>
        <dbReference type="EMBL" id="CAK7912392.1"/>
    </source>
</evidence>
<feature type="region of interest" description="Disordered" evidence="2">
    <location>
        <begin position="1"/>
        <end position="27"/>
    </location>
</feature>
<feature type="domain" description="CCHC-type" evidence="3">
    <location>
        <begin position="391"/>
        <end position="405"/>
    </location>
</feature>
<dbReference type="InterPro" id="IPR054722">
    <property type="entry name" value="PolX-like_BBD"/>
</dbReference>
<dbReference type="EMBL" id="CAKLBY020000039">
    <property type="protein sequence ID" value="CAK7912392.1"/>
    <property type="molecule type" value="Genomic_DNA"/>
</dbReference>
<keyword evidence="1" id="KW-0862">Zinc</keyword>
<feature type="compositionally biased region" description="Pro residues" evidence="2">
    <location>
        <begin position="142"/>
        <end position="153"/>
    </location>
</feature>